<keyword evidence="3" id="KW-1185">Reference proteome</keyword>
<dbReference type="InterPro" id="IPR011737">
    <property type="entry name" value="CHP02206_TP0381"/>
</dbReference>
<dbReference type="NCBIfam" id="TIGR02206">
    <property type="entry name" value="intg_mem_TP0381"/>
    <property type="match status" value="1"/>
</dbReference>
<feature type="transmembrane region" description="Helical" evidence="1">
    <location>
        <begin position="101"/>
        <end position="120"/>
    </location>
</feature>
<reference evidence="2 3" key="1">
    <citation type="submission" date="2020-08" db="EMBL/GenBank/DDBJ databases">
        <title>Sequencing the genomes of 1000 actinobacteria strains.</title>
        <authorList>
            <person name="Klenk H.-P."/>
        </authorList>
    </citation>
    <scope>NUCLEOTIDE SEQUENCE [LARGE SCALE GENOMIC DNA]</scope>
    <source>
        <strain evidence="2 3">DSM 45267</strain>
    </source>
</reference>
<feature type="transmembrane region" description="Helical" evidence="1">
    <location>
        <begin position="77"/>
        <end position="94"/>
    </location>
</feature>
<feature type="transmembrane region" description="Helical" evidence="1">
    <location>
        <begin position="15"/>
        <end position="35"/>
    </location>
</feature>
<keyword evidence="1" id="KW-1133">Transmembrane helix</keyword>
<feature type="transmembrane region" description="Helical" evidence="1">
    <location>
        <begin position="207"/>
        <end position="227"/>
    </location>
</feature>
<accession>A0A839XJ70</accession>
<keyword evidence="1" id="KW-0812">Transmembrane</keyword>
<dbReference type="EMBL" id="JACIBS010000001">
    <property type="protein sequence ID" value="MBB3662801.1"/>
    <property type="molecule type" value="Genomic_DNA"/>
</dbReference>
<dbReference type="AlphaFoldDB" id="A0A839XJ70"/>
<proteinExistence type="predicted"/>
<feature type="transmembrane region" description="Helical" evidence="1">
    <location>
        <begin position="163"/>
        <end position="187"/>
    </location>
</feature>
<protein>
    <submittedName>
        <fullName evidence="2">Putative integral membrane protein (TIGR02206 family)</fullName>
    </submittedName>
</protein>
<comment type="caution">
    <text evidence="2">The sequence shown here is derived from an EMBL/GenBank/DDBJ whole genome shotgun (WGS) entry which is preliminary data.</text>
</comment>
<organism evidence="2 3">
    <name type="scientific">Prauserella sediminis</name>
    <dbReference type="NCBI Taxonomy" id="577680"/>
    <lineage>
        <taxon>Bacteria</taxon>
        <taxon>Bacillati</taxon>
        <taxon>Actinomycetota</taxon>
        <taxon>Actinomycetes</taxon>
        <taxon>Pseudonocardiales</taxon>
        <taxon>Pseudonocardiaceae</taxon>
        <taxon>Prauserella</taxon>
        <taxon>Prauserella salsuginis group</taxon>
    </lineage>
</organism>
<feature type="transmembrane region" description="Helical" evidence="1">
    <location>
        <begin position="47"/>
        <end position="65"/>
    </location>
</feature>
<sequence length="236" mass="26064">MGAVTAAGEFSPYGLSHWLAVGVFAVGAALVVHLGRRQRGTARARHFSRAFAVTIVVLSVADLWYELVPPTLERSVPLHLSDLVPLVAAYALYFQRAWAHALAYYWGLVLSTQALISPALTGPDFPHANYVLFWGSHLLAVLAAIYLTWGLGMRVDWRSYRLAVAVTLTWATVTMTFNAAAGTNYGFLNGKSDTVSALDLFGPWPWYLPPVAALLLAVWALMTWPWVRLRDRNHVT</sequence>
<keyword evidence="1" id="KW-0472">Membrane</keyword>
<dbReference type="RefSeq" id="WP_183781176.1">
    <property type="nucleotide sequence ID" value="NZ_JACIBS010000001.1"/>
</dbReference>
<evidence type="ECO:0000313" key="2">
    <source>
        <dbReference type="EMBL" id="MBB3662801.1"/>
    </source>
</evidence>
<dbReference type="Proteomes" id="UP000564573">
    <property type="component" value="Unassembled WGS sequence"/>
</dbReference>
<name>A0A839XJ70_9PSEU</name>
<feature type="transmembrane region" description="Helical" evidence="1">
    <location>
        <begin position="132"/>
        <end position="151"/>
    </location>
</feature>
<evidence type="ECO:0000313" key="3">
    <source>
        <dbReference type="Proteomes" id="UP000564573"/>
    </source>
</evidence>
<evidence type="ECO:0000256" key="1">
    <source>
        <dbReference type="SAM" id="Phobius"/>
    </source>
</evidence>
<dbReference type="Pfam" id="PF14808">
    <property type="entry name" value="TMEM164"/>
    <property type="match status" value="1"/>
</dbReference>
<gene>
    <name evidence="2" type="ORF">FB384_001705</name>
</gene>